<feature type="binding site" evidence="8">
    <location>
        <position position="97"/>
    </location>
    <ligand>
        <name>Mg(2+)</name>
        <dbReference type="ChEBI" id="CHEBI:18420"/>
    </ligand>
</feature>
<evidence type="ECO:0000256" key="4">
    <source>
        <dbReference type="ARBA" id="ARBA00022723"/>
    </source>
</evidence>
<protein>
    <recommendedName>
        <fullName evidence="8">Ribonuclease VapC</fullName>
        <shortName evidence="8">RNase VapC</shortName>
        <ecNumber evidence="8">3.1.-.-</ecNumber>
    </recommendedName>
    <alternativeName>
        <fullName evidence="8">Toxin VapC</fullName>
    </alternativeName>
</protein>
<dbReference type="GO" id="GO:0004540">
    <property type="term" value="F:RNA nuclease activity"/>
    <property type="evidence" value="ECO:0007669"/>
    <property type="project" value="InterPro"/>
</dbReference>
<comment type="similarity">
    <text evidence="7 8">Belongs to the PINc/VapC protein family.</text>
</comment>
<evidence type="ECO:0000256" key="6">
    <source>
        <dbReference type="ARBA" id="ARBA00022842"/>
    </source>
</evidence>
<dbReference type="SUPFAM" id="SSF88723">
    <property type="entry name" value="PIN domain-like"/>
    <property type="match status" value="1"/>
</dbReference>
<sequence length="133" mass="14963">MSYLIDTDIIIYSIKGNLTVHDNFIRNEKIPKSISVITYGELLSGAKKSQNPAKNLAVVYRIRELFPVINVDRAVIEAFSDLKVRGQKKGSIVDDMDLLIAATALTYNLTLVTNNIKHFQKIEGLTIENWSKP</sequence>
<dbReference type="Pfam" id="PF01850">
    <property type="entry name" value="PIN"/>
    <property type="match status" value="1"/>
</dbReference>
<evidence type="ECO:0000259" key="9">
    <source>
        <dbReference type="Pfam" id="PF01850"/>
    </source>
</evidence>
<comment type="function">
    <text evidence="8">Toxic component of a toxin-antitoxin (TA) system. An RNase.</text>
</comment>
<dbReference type="GO" id="GO:0090729">
    <property type="term" value="F:toxin activity"/>
    <property type="evidence" value="ECO:0007669"/>
    <property type="project" value="UniProtKB-KW"/>
</dbReference>
<feature type="domain" description="PIN" evidence="9">
    <location>
        <begin position="3"/>
        <end position="123"/>
    </location>
</feature>
<evidence type="ECO:0000256" key="2">
    <source>
        <dbReference type="ARBA" id="ARBA00022649"/>
    </source>
</evidence>
<dbReference type="PANTHER" id="PTHR33653">
    <property type="entry name" value="RIBONUCLEASE VAPC2"/>
    <property type="match status" value="1"/>
</dbReference>
<evidence type="ECO:0000313" key="10">
    <source>
        <dbReference type="EMBL" id="KAB2934244.1"/>
    </source>
</evidence>
<dbReference type="EC" id="3.1.-.-" evidence="8"/>
<evidence type="ECO:0000256" key="7">
    <source>
        <dbReference type="ARBA" id="ARBA00038093"/>
    </source>
</evidence>
<keyword evidence="8" id="KW-0800">Toxin</keyword>
<dbReference type="GO" id="GO:0000287">
    <property type="term" value="F:magnesium ion binding"/>
    <property type="evidence" value="ECO:0007669"/>
    <property type="project" value="UniProtKB-UniRule"/>
</dbReference>
<feature type="binding site" evidence="8">
    <location>
        <position position="6"/>
    </location>
    <ligand>
        <name>Mg(2+)</name>
        <dbReference type="ChEBI" id="CHEBI:18420"/>
    </ligand>
</feature>
<reference evidence="10 11" key="1">
    <citation type="submission" date="2019-10" db="EMBL/GenBank/DDBJ databases">
        <title>Extracellular Electron Transfer in a Candidatus Methanoperedens spp. Enrichment Culture.</title>
        <authorList>
            <person name="Berger S."/>
            <person name="Rangel Shaw D."/>
            <person name="Berben T."/>
            <person name="In 'T Zandt M."/>
            <person name="Frank J."/>
            <person name="Reimann J."/>
            <person name="Jetten M.S.M."/>
            <person name="Welte C.U."/>
        </authorList>
    </citation>
    <scope>NUCLEOTIDE SEQUENCE [LARGE SCALE GENOMIC DNA]</scope>
    <source>
        <strain evidence="10">SB12</strain>
    </source>
</reference>
<proteinExistence type="inferred from homology"/>
<keyword evidence="5 8" id="KW-0378">Hydrolase</keyword>
<evidence type="ECO:0000313" key="11">
    <source>
        <dbReference type="Proteomes" id="UP000460298"/>
    </source>
</evidence>
<dbReference type="HAMAP" id="MF_00265">
    <property type="entry name" value="VapC_Nob1"/>
    <property type="match status" value="1"/>
</dbReference>
<comment type="cofactor">
    <cofactor evidence="1 8">
        <name>Mg(2+)</name>
        <dbReference type="ChEBI" id="CHEBI:18420"/>
    </cofactor>
</comment>
<dbReference type="InterPro" id="IPR022907">
    <property type="entry name" value="VapC_family"/>
</dbReference>
<evidence type="ECO:0000256" key="8">
    <source>
        <dbReference type="HAMAP-Rule" id="MF_00265"/>
    </source>
</evidence>
<dbReference type="PANTHER" id="PTHR33653:SF1">
    <property type="entry name" value="RIBONUCLEASE VAPC2"/>
    <property type="match status" value="1"/>
</dbReference>
<dbReference type="EMBL" id="WBUI01000003">
    <property type="protein sequence ID" value="KAB2934244.1"/>
    <property type="molecule type" value="Genomic_DNA"/>
</dbReference>
<evidence type="ECO:0000256" key="5">
    <source>
        <dbReference type="ARBA" id="ARBA00022801"/>
    </source>
</evidence>
<evidence type="ECO:0000256" key="1">
    <source>
        <dbReference type="ARBA" id="ARBA00001946"/>
    </source>
</evidence>
<gene>
    <name evidence="8" type="primary">vapC</name>
    <name evidence="10" type="ORF">F9K24_04255</name>
</gene>
<keyword evidence="6 8" id="KW-0460">Magnesium</keyword>
<keyword evidence="3 8" id="KW-0540">Nuclease</keyword>
<dbReference type="Proteomes" id="UP000460298">
    <property type="component" value="Unassembled WGS sequence"/>
</dbReference>
<dbReference type="InterPro" id="IPR002716">
    <property type="entry name" value="PIN_dom"/>
</dbReference>
<dbReference type="InterPro" id="IPR029060">
    <property type="entry name" value="PIN-like_dom_sf"/>
</dbReference>
<dbReference type="GO" id="GO:0016787">
    <property type="term" value="F:hydrolase activity"/>
    <property type="evidence" value="ECO:0007669"/>
    <property type="project" value="UniProtKB-KW"/>
</dbReference>
<name>A0A833H3P6_9LEPT</name>
<dbReference type="InterPro" id="IPR050556">
    <property type="entry name" value="Type_II_TA_system_RNase"/>
</dbReference>
<dbReference type="Gene3D" id="3.40.50.1010">
    <property type="entry name" value="5'-nuclease"/>
    <property type="match status" value="1"/>
</dbReference>
<organism evidence="10 11">
    <name type="scientific">Leptonema illini</name>
    <dbReference type="NCBI Taxonomy" id="183"/>
    <lineage>
        <taxon>Bacteria</taxon>
        <taxon>Pseudomonadati</taxon>
        <taxon>Spirochaetota</taxon>
        <taxon>Spirochaetia</taxon>
        <taxon>Leptospirales</taxon>
        <taxon>Leptospiraceae</taxon>
        <taxon>Leptonema</taxon>
    </lineage>
</organism>
<dbReference type="AlphaFoldDB" id="A0A833H3P6"/>
<evidence type="ECO:0000256" key="3">
    <source>
        <dbReference type="ARBA" id="ARBA00022722"/>
    </source>
</evidence>
<keyword evidence="2 8" id="KW-1277">Toxin-antitoxin system</keyword>
<dbReference type="CDD" id="cd18742">
    <property type="entry name" value="PIN_VapC4-5_FitB-like"/>
    <property type="match status" value="1"/>
</dbReference>
<comment type="caution">
    <text evidence="10">The sequence shown here is derived from an EMBL/GenBank/DDBJ whole genome shotgun (WGS) entry which is preliminary data.</text>
</comment>
<accession>A0A833H3P6</accession>
<keyword evidence="4 8" id="KW-0479">Metal-binding</keyword>